<reference evidence="4" key="3">
    <citation type="submission" date="2025-08" db="UniProtKB">
        <authorList>
            <consortium name="RefSeq"/>
        </authorList>
    </citation>
    <scope>IDENTIFICATION</scope>
    <source>
        <tissue evidence="4">Whole organism</tissue>
    </source>
</reference>
<feature type="region of interest" description="Disordered" evidence="1">
    <location>
        <begin position="113"/>
        <end position="177"/>
    </location>
</feature>
<evidence type="ECO:0000313" key="3">
    <source>
        <dbReference type="Proteomes" id="UP000694904"/>
    </source>
</evidence>
<feature type="signal peptide" evidence="2">
    <location>
        <begin position="1"/>
        <end position="29"/>
    </location>
</feature>
<organism evidence="3 4">
    <name type="scientific">Drosophila arizonae</name>
    <name type="common">Fruit fly</name>
    <dbReference type="NCBI Taxonomy" id="7263"/>
    <lineage>
        <taxon>Eukaryota</taxon>
        <taxon>Metazoa</taxon>
        <taxon>Ecdysozoa</taxon>
        <taxon>Arthropoda</taxon>
        <taxon>Hexapoda</taxon>
        <taxon>Insecta</taxon>
        <taxon>Pterygota</taxon>
        <taxon>Neoptera</taxon>
        <taxon>Endopterygota</taxon>
        <taxon>Diptera</taxon>
        <taxon>Brachycera</taxon>
        <taxon>Muscomorpha</taxon>
        <taxon>Ephydroidea</taxon>
        <taxon>Drosophilidae</taxon>
        <taxon>Drosophila</taxon>
    </lineage>
</organism>
<accession>A0ABM1PAB8</accession>
<evidence type="ECO:0000256" key="1">
    <source>
        <dbReference type="SAM" id="MobiDB-lite"/>
    </source>
</evidence>
<keyword evidence="2" id="KW-0732">Signal</keyword>
<gene>
    <name evidence="4" type="primary">LOC108614507</name>
</gene>
<evidence type="ECO:0000256" key="2">
    <source>
        <dbReference type="SAM" id="SignalP"/>
    </source>
</evidence>
<dbReference type="RefSeq" id="XP_017864154.1">
    <property type="nucleotide sequence ID" value="XM_018008665.1"/>
</dbReference>
<feature type="chain" id="PRO_5047320626" evidence="2">
    <location>
        <begin position="30"/>
        <end position="301"/>
    </location>
</feature>
<keyword evidence="3" id="KW-1185">Reference proteome</keyword>
<sequence>MPKGYGYGYGYGIGLALLLLLCLGASVRTAVIRPEAQQEATTISSGLADAAEASTTVEPEVTTASVAQSRDKDATVQIGWASVDPAPGTVAGDLSVGQMKSAKLLLLSTPARRPAEVEQQFEEPDESDASATAGSGDSSLPTTTEVSTTTEYSEAPTTTATAATTTTTTTVTEQASEQKTTKLFAINATISSEDSLQPNVAVAVATDNTTIAIAEQPQAPSANNVAIELALVEPEADYVLLDGSLTDLSHLTSSSTHDELQLGSFTHIDSDVHLQPVVHSVEIVPTSLDDPLIVNYVHNLR</sequence>
<feature type="compositionally biased region" description="Low complexity" evidence="1">
    <location>
        <begin position="129"/>
        <end position="177"/>
    </location>
</feature>
<evidence type="ECO:0000313" key="4">
    <source>
        <dbReference type="RefSeq" id="XP_017864154.1"/>
    </source>
</evidence>
<reference evidence="3" key="1">
    <citation type="journal article" date="1997" name="Nucleic Acids Res.">
        <title>tRNAscan-SE: a program for improved detection of transfer RNA genes in genomic sequence.</title>
        <authorList>
            <person name="Lowe T.M."/>
            <person name="Eddy S.R."/>
        </authorList>
    </citation>
    <scope>NUCLEOTIDE SEQUENCE [LARGE SCALE GENOMIC DNA]</scope>
</reference>
<protein>
    <submittedName>
        <fullName evidence="4">Mucin-5AC</fullName>
    </submittedName>
</protein>
<proteinExistence type="predicted"/>
<name>A0ABM1PAB8_DROAR</name>
<dbReference type="GeneID" id="108614507"/>
<feature type="compositionally biased region" description="Acidic residues" evidence="1">
    <location>
        <begin position="119"/>
        <end position="128"/>
    </location>
</feature>
<reference evidence="3" key="2">
    <citation type="journal article" date="2016" name="G3 (Bethesda)">
        <title>Genome Evolution in Three Species of Cactophilic Drosophila.</title>
        <authorList>
            <person name="Sanchez-Flores A."/>
            <person name="Penazola F."/>
            <person name="Carpinteyro-Ponce J."/>
            <person name="Nazario-Yepiz N."/>
            <person name="Abreu-Goodger C."/>
            <person name="Machado C.A."/>
            <person name="Markow T.A."/>
        </authorList>
    </citation>
    <scope>NUCLEOTIDE SEQUENCE [LARGE SCALE GENOMIC DNA]</scope>
</reference>
<dbReference type="Proteomes" id="UP000694904">
    <property type="component" value="Chromosome 4"/>
</dbReference>